<comment type="caution">
    <text evidence="1">The sequence shown here is derived from an EMBL/GenBank/DDBJ whole genome shotgun (WGS) entry which is preliminary data.</text>
</comment>
<proteinExistence type="predicted"/>
<reference evidence="1" key="1">
    <citation type="submission" date="2020-04" db="EMBL/GenBank/DDBJ databases">
        <authorList>
            <person name="Alioto T."/>
            <person name="Alioto T."/>
            <person name="Gomez Garrido J."/>
        </authorList>
    </citation>
    <scope>NUCLEOTIDE SEQUENCE</scope>
    <source>
        <strain evidence="1">A484AB</strain>
    </source>
</reference>
<evidence type="ECO:0000313" key="1">
    <source>
        <dbReference type="EMBL" id="CAB3981612.1"/>
    </source>
</evidence>
<sequence length="147" mass="16468">MSSTMAMLTLMLFFTVFFFGESKKSSDFVGLTLDTEKPIDPGQCGKFNHGEMKLVQDRLGADRVLICTDKNSMFLWKTIDGSSTIGEYFDPALDCSDVVDRVPAATDGFYWINSKALPNVSKVCNGTDCFSVCFFTWEILCCVHMYL</sequence>
<dbReference type="Proteomes" id="UP001152795">
    <property type="component" value="Unassembled WGS sequence"/>
</dbReference>
<protein>
    <submittedName>
        <fullName evidence="1">Uncharacterized protein</fullName>
    </submittedName>
</protein>
<accession>A0A6S7FZD7</accession>
<gene>
    <name evidence="1" type="ORF">PACLA_8A054604</name>
</gene>
<organism evidence="1 2">
    <name type="scientific">Paramuricea clavata</name>
    <name type="common">Red gorgonian</name>
    <name type="synonym">Violescent sea-whip</name>
    <dbReference type="NCBI Taxonomy" id="317549"/>
    <lineage>
        <taxon>Eukaryota</taxon>
        <taxon>Metazoa</taxon>
        <taxon>Cnidaria</taxon>
        <taxon>Anthozoa</taxon>
        <taxon>Octocorallia</taxon>
        <taxon>Malacalcyonacea</taxon>
        <taxon>Plexauridae</taxon>
        <taxon>Paramuricea</taxon>
    </lineage>
</organism>
<keyword evidence="2" id="KW-1185">Reference proteome</keyword>
<dbReference type="AlphaFoldDB" id="A0A6S7FZD7"/>
<name>A0A6S7FZD7_PARCT</name>
<dbReference type="EMBL" id="CACRXK020000410">
    <property type="protein sequence ID" value="CAB3981612.1"/>
    <property type="molecule type" value="Genomic_DNA"/>
</dbReference>
<evidence type="ECO:0000313" key="2">
    <source>
        <dbReference type="Proteomes" id="UP001152795"/>
    </source>
</evidence>